<organism evidence="12 13">
    <name type="scientific">Lottia gigantea</name>
    <name type="common">Giant owl limpet</name>
    <dbReference type="NCBI Taxonomy" id="225164"/>
    <lineage>
        <taxon>Eukaryota</taxon>
        <taxon>Metazoa</taxon>
        <taxon>Spiralia</taxon>
        <taxon>Lophotrochozoa</taxon>
        <taxon>Mollusca</taxon>
        <taxon>Gastropoda</taxon>
        <taxon>Patellogastropoda</taxon>
        <taxon>Lottioidea</taxon>
        <taxon>Lottiidae</taxon>
        <taxon>Lottia</taxon>
    </lineage>
</organism>
<keyword evidence="8" id="KW-0479">Metal-binding</keyword>
<reference evidence="12 13" key="1">
    <citation type="journal article" date="2013" name="Nature">
        <title>Insights into bilaterian evolution from three spiralian genomes.</title>
        <authorList>
            <person name="Simakov O."/>
            <person name="Marletaz F."/>
            <person name="Cho S.J."/>
            <person name="Edsinger-Gonzales E."/>
            <person name="Havlak P."/>
            <person name="Hellsten U."/>
            <person name="Kuo D.H."/>
            <person name="Larsson T."/>
            <person name="Lv J."/>
            <person name="Arendt D."/>
            <person name="Savage R."/>
            <person name="Osoegawa K."/>
            <person name="de Jong P."/>
            <person name="Grimwood J."/>
            <person name="Chapman J.A."/>
            <person name="Shapiro H."/>
            <person name="Aerts A."/>
            <person name="Otillar R.P."/>
            <person name="Terry A.Y."/>
            <person name="Boore J.L."/>
            <person name="Grigoriev I.V."/>
            <person name="Lindberg D.R."/>
            <person name="Seaver E.C."/>
            <person name="Weisblat D.A."/>
            <person name="Putnam N.H."/>
            <person name="Rokhsar D.S."/>
        </authorList>
    </citation>
    <scope>NUCLEOTIDE SEQUENCE [LARGE SCALE GENOMIC DNA]</scope>
</reference>
<dbReference type="OrthoDB" id="6581954at2759"/>
<sequence length="611" mass="67740">MSSPGVSSKGSWGSQLEFILTSIGCAVGLGNVWRFPYLTYTSGGGAFLVPYFICLVLIGIPLFCIDISFGQFTSLGAIAATGRLCPIFKGLGMSMVCIMTIIMLYYSVVIATCFQYLFASLTSYLPWSDCLNEWNTCNCRVNKNDTGYLNNTYINCDGYIPSKTISAGEEYYTNHVLGLSPSISVAGSVQWRLCLSLLFTWFVVFLVLIKGVKSIGKAVYVFTILPYILLTVLLIRGVTLTGYQDGIAYYLNPKVELLAEPSTWSDAAVQIFYSTSTSSGALIAMSSFNSFKNNTFRDSLLIPIVNALTSFYGGFATFAILGFMANEQGVQVPDVTTQGPGLAFVVYPEALSKMPVAPLWSFLFFLMMVSLGISSMLTGVETFNMSIMDAYPKYLVHYRSYLLRGGVCCIGFLLGIAQITQGGSYITNLLDTYIGGFPLLVAGLFEIIVIIYIYGHKRFSSDIVMMVGENMFTKYIYKGYFVWCWLIITPAAIFACIISKCIDYESIVDEPVYPGWSGVLGWFAAMTPIALIPGYFLYYLIRNWKTQTFREMFKPAKEWGPFNSEHREGIYARHVEMKDTNIEHDGGKVLEAKIENGLDSGVANEGFDNKE</sequence>
<dbReference type="InterPro" id="IPR037272">
    <property type="entry name" value="SNS_sf"/>
</dbReference>
<keyword evidence="7" id="KW-0325">Glycoprotein</keyword>
<dbReference type="EMBL" id="KB200522">
    <property type="protein sequence ID" value="ESP01201.1"/>
    <property type="molecule type" value="Genomic_DNA"/>
</dbReference>
<protein>
    <recommendedName>
        <fullName evidence="10">Transporter</fullName>
    </recommendedName>
</protein>
<feature type="binding site" evidence="8">
    <location>
        <position position="306"/>
    </location>
    <ligand>
        <name>Na(+)</name>
        <dbReference type="ChEBI" id="CHEBI:29101"/>
        <label>1</label>
    </ligand>
</feature>
<evidence type="ECO:0000256" key="11">
    <source>
        <dbReference type="SAM" id="Phobius"/>
    </source>
</evidence>
<dbReference type="GO" id="GO:0089718">
    <property type="term" value="P:amino acid import across plasma membrane"/>
    <property type="evidence" value="ECO:0007669"/>
    <property type="project" value="TreeGrafter"/>
</dbReference>
<feature type="transmembrane region" description="Helical" evidence="11">
    <location>
        <begin position="45"/>
        <end position="69"/>
    </location>
</feature>
<evidence type="ECO:0000256" key="2">
    <source>
        <dbReference type="ARBA" id="ARBA00006459"/>
    </source>
</evidence>
<dbReference type="KEGG" id="lgi:LOTGIDRAFT_238321"/>
<dbReference type="PANTHER" id="PTHR11616">
    <property type="entry name" value="SODIUM/CHLORIDE DEPENDENT TRANSPORTER"/>
    <property type="match status" value="1"/>
</dbReference>
<keyword evidence="8" id="KW-0915">Sodium</keyword>
<feature type="binding site" evidence="8">
    <location>
        <position position="26"/>
    </location>
    <ligand>
        <name>Na(+)</name>
        <dbReference type="ChEBI" id="CHEBI:29101"/>
        <label>1</label>
    </ligand>
</feature>
<dbReference type="PRINTS" id="PR00176">
    <property type="entry name" value="NANEUSMPORT"/>
</dbReference>
<feature type="binding site" evidence="8">
    <location>
        <position position="27"/>
    </location>
    <ligand>
        <name>Na(+)</name>
        <dbReference type="ChEBI" id="CHEBI:29101"/>
        <label>1</label>
    </ligand>
</feature>
<dbReference type="GO" id="GO:0005283">
    <property type="term" value="F:amino acid:sodium symporter activity"/>
    <property type="evidence" value="ECO:0007669"/>
    <property type="project" value="TreeGrafter"/>
</dbReference>
<feature type="binding site" evidence="8">
    <location>
        <position position="274"/>
    </location>
    <ligand>
        <name>Na(+)</name>
        <dbReference type="ChEBI" id="CHEBI:29101"/>
        <label>1</label>
    </ligand>
</feature>
<feature type="transmembrane region" description="Helical" evidence="11">
    <location>
        <begin position="401"/>
        <end position="420"/>
    </location>
</feature>
<keyword evidence="13" id="KW-1185">Reference proteome</keyword>
<evidence type="ECO:0000256" key="9">
    <source>
        <dbReference type="PIRSR" id="PIRSR600175-2"/>
    </source>
</evidence>
<accession>V4B1L3</accession>
<feature type="binding site" evidence="8">
    <location>
        <position position="375"/>
    </location>
    <ligand>
        <name>Na(+)</name>
        <dbReference type="ChEBI" id="CHEBI:29101"/>
        <label>1</label>
    </ligand>
</feature>
<name>V4B1L3_LOTGI</name>
<dbReference type="AlphaFoldDB" id="V4B1L3"/>
<feature type="binding site" evidence="8">
    <location>
        <position position="31"/>
    </location>
    <ligand>
        <name>Na(+)</name>
        <dbReference type="ChEBI" id="CHEBI:29101"/>
        <label>1</label>
    </ligand>
</feature>
<dbReference type="CTD" id="20250724"/>
<proteinExistence type="inferred from homology"/>
<evidence type="ECO:0000313" key="13">
    <source>
        <dbReference type="Proteomes" id="UP000030746"/>
    </source>
</evidence>
<comment type="similarity">
    <text evidence="2 10">Belongs to the sodium:neurotransmitter symporter (SNF) (TC 2.A.22) family.</text>
</comment>
<gene>
    <name evidence="12" type="ORF">LOTGIDRAFT_238321</name>
</gene>
<dbReference type="OMA" id="WRFPILV"/>
<keyword evidence="6 11" id="KW-0472">Membrane</keyword>
<feature type="disulfide bond" evidence="9">
    <location>
        <begin position="130"/>
        <end position="139"/>
    </location>
</feature>
<feature type="transmembrane region" description="Helical" evidence="11">
    <location>
        <begin position="90"/>
        <end position="118"/>
    </location>
</feature>
<keyword evidence="9" id="KW-1015">Disulfide bond</keyword>
<dbReference type="Pfam" id="PF00209">
    <property type="entry name" value="SNF"/>
    <property type="match status" value="1"/>
</dbReference>
<keyword evidence="3 10" id="KW-0813">Transport</keyword>
<keyword evidence="10" id="KW-0769">Symport</keyword>
<feature type="transmembrane region" description="Helical" evidence="11">
    <location>
        <begin position="432"/>
        <end position="454"/>
    </location>
</feature>
<dbReference type="PROSITE" id="PS00754">
    <property type="entry name" value="NA_NEUROTRAN_SYMP_2"/>
    <property type="match status" value="1"/>
</dbReference>
<evidence type="ECO:0000256" key="5">
    <source>
        <dbReference type="ARBA" id="ARBA00022989"/>
    </source>
</evidence>
<keyword evidence="5 11" id="KW-1133">Transmembrane helix</keyword>
<feature type="transmembrane region" description="Helical" evidence="11">
    <location>
        <begin position="267"/>
        <end position="288"/>
    </location>
</feature>
<dbReference type="InterPro" id="IPR000175">
    <property type="entry name" value="Na/ntran_symport"/>
</dbReference>
<comment type="subcellular location">
    <subcellularLocation>
        <location evidence="1">Membrane</location>
        <topology evidence="1">Multi-pass membrane protein</topology>
    </subcellularLocation>
</comment>
<dbReference type="PANTHER" id="PTHR11616:SF321">
    <property type="entry name" value="SODIUM-DEPENDENT NUTRIENT AMINO ACID TRANSPORTER 1-RELATED"/>
    <property type="match status" value="1"/>
</dbReference>
<feature type="transmembrane region" description="Helical" evidence="11">
    <location>
        <begin position="189"/>
        <end position="209"/>
    </location>
</feature>
<feature type="binding site" evidence="8">
    <location>
        <position position="371"/>
    </location>
    <ligand>
        <name>Na(+)</name>
        <dbReference type="ChEBI" id="CHEBI:29101"/>
        <label>1</label>
    </ligand>
</feature>
<dbReference type="Proteomes" id="UP000030746">
    <property type="component" value="Unassembled WGS sequence"/>
</dbReference>
<dbReference type="GeneID" id="20250724"/>
<feature type="transmembrane region" description="Helical" evidence="11">
    <location>
        <begin position="520"/>
        <end position="541"/>
    </location>
</feature>
<dbReference type="HOGENOM" id="CLU_006855_9_6_1"/>
<feature type="transmembrane region" description="Helical" evidence="11">
    <location>
        <begin position="475"/>
        <end position="500"/>
    </location>
</feature>
<dbReference type="PROSITE" id="PS50267">
    <property type="entry name" value="NA_NEUROTRAN_SYMP_3"/>
    <property type="match status" value="1"/>
</dbReference>
<evidence type="ECO:0000256" key="10">
    <source>
        <dbReference type="RuleBase" id="RU003732"/>
    </source>
</evidence>
<evidence type="ECO:0000256" key="3">
    <source>
        <dbReference type="ARBA" id="ARBA00022448"/>
    </source>
</evidence>
<dbReference type="RefSeq" id="XP_009048144.1">
    <property type="nucleotide sequence ID" value="XM_009049896.1"/>
</dbReference>
<evidence type="ECO:0000313" key="12">
    <source>
        <dbReference type="EMBL" id="ESP01201.1"/>
    </source>
</evidence>
<evidence type="ECO:0000256" key="1">
    <source>
        <dbReference type="ARBA" id="ARBA00004141"/>
    </source>
</evidence>
<feature type="transmembrane region" description="Helical" evidence="11">
    <location>
        <begin position="300"/>
        <end position="325"/>
    </location>
</feature>
<evidence type="ECO:0000256" key="8">
    <source>
        <dbReference type="PIRSR" id="PIRSR600175-1"/>
    </source>
</evidence>
<dbReference type="SUPFAM" id="SSF161070">
    <property type="entry name" value="SNF-like"/>
    <property type="match status" value="1"/>
</dbReference>
<dbReference type="GO" id="GO:0046872">
    <property type="term" value="F:metal ion binding"/>
    <property type="evidence" value="ECO:0007669"/>
    <property type="project" value="UniProtKB-KW"/>
</dbReference>
<dbReference type="PROSITE" id="PS00610">
    <property type="entry name" value="NA_NEUROTRAN_SYMP_1"/>
    <property type="match status" value="1"/>
</dbReference>
<evidence type="ECO:0000256" key="4">
    <source>
        <dbReference type="ARBA" id="ARBA00022692"/>
    </source>
</evidence>
<feature type="transmembrane region" description="Helical" evidence="11">
    <location>
        <begin position="218"/>
        <end position="235"/>
    </location>
</feature>
<feature type="transmembrane region" description="Helical" evidence="11">
    <location>
        <begin position="359"/>
        <end position="380"/>
    </location>
</feature>
<feature type="binding site" evidence="8">
    <location>
        <position position="24"/>
    </location>
    <ligand>
        <name>Na(+)</name>
        <dbReference type="ChEBI" id="CHEBI:29101"/>
        <label>1</label>
    </ligand>
</feature>
<evidence type="ECO:0000256" key="6">
    <source>
        <dbReference type="ARBA" id="ARBA00023136"/>
    </source>
</evidence>
<keyword evidence="4 10" id="KW-0812">Transmembrane</keyword>
<dbReference type="GO" id="GO:0005886">
    <property type="term" value="C:plasma membrane"/>
    <property type="evidence" value="ECO:0007669"/>
    <property type="project" value="TreeGrafter"/>
</dbReference>
<evidence type="ECO:0000256" key="7">
    <source>
        <dbReference type="ARBA" id="ARBA00023180"/>
    </source>
</evidence>